<name>A0A5M3XLF8_9ACTN</name>
<dbReference type="Proteomes" id="UP000377595">
    <property type="component" value="Unassembled WGS sequence"/>
</dbReference>
<accession>A0A5M3XLF8</accession>
<sequence length="282" mass="31665">MNTPIPQFLLGVPEPSWLERVTFPAFISYGRLARRPLPRQLAVRCPVSVDSRGFTMLKNHGKWIVTPGEYVGWLRRHRERINLQWAAPQDWMCEPAIIHGGQWGRERFVGTGLSVAEHQSRTVANYLHLRDLAPELPFIPVLQGWHLEEYLTCVELYADAGIDLTALPLVGLGSVCRRQSTAEIGDIVTTLAALGLRLHGFGVKNLGLLRYGQYLASADSMAWSYAARREPPLTGCTTHKNCANCLTYATRWRTRLLTQLHRQAQPGPDIPTAGLDHWKEAA</sequence>
<gene>
    <name evidence="2" type="ORF">Aple_051120</name>
</gene>
<keyword evidence="3" id="KW-1185">Reference proteome</keyword>
<reference evidence="2 3" key="1">
    <citation type="submission" date="2019-10" db="EMBL/GenBank/DDBJ databases">
        <title>Whole genome shotgun sequence of Acrocarpospora pleiomorpha NBRC 16267.</title>
        <authorList>
            <person name="Ichikawa N."/>
            <person name="Kimura A."/>
            <person name="Kitahashi Y."/>
            <person name="Komaki H."/>
            <person name="Oguchi A."/>
        </authorList>
    </citation>
    <scope>NUCLEOTIDE SEQUENCE [LARGE SCALE GENOMIC DNA]</scope>
    <source>
        <strain evidence="2 3">NBRC 16267</strain>
    </source>
</reference>
<dbReference type="RefSeq" id="WP_174889872.1">
    <property type="nucleotide sequence ID" value="NZ_BAAAHM010000002.1"/>
</dbReference>
<dbReference type="Pfam" id="PF23859">
    <property type="entry name" value="DpdA"/>
    <property type="match status" value="1"/>
</dbReference>
<organism evidence="2 3">
    <name type="scientific">Acrocarpospora pleiomorpha</name>
    <dbReference type="NCBI Taxonomy" id="90975"/>
    <lineage>
        <taxon>Bacteria</taxon>
        <taxon>Bacillati</taxon>
        <taxon>Actinomycetota</taxon>
        <taxon>Actinomycetes</taxon>
        <taxon>Streptosporangiales</taxon>
        <taxon>Streptosporangiaceae</taxon>
        <taxon>Acrocarpospora</taxon>
    </lineage>
</organism>
<evidence type="ECO:0000313" key="2">
    <source>
        <dbReference type="EMBL" id="GES22215.1"/>
    </source>
</evidence>
<protein>
    <recommendedName>
        <fullName evidence="1">DeoxyPurine in DNA protein A domain-containing protein</fullName>
    </recommendedName>
</protein>
<evidence type="ECO:0000259" key="1">
    <source>
        <dbReference type="Pfam" id="PF23859"/>
    </source>
</evidence>
<proteinExistence type="predicted"/>
<evidence type="ECO:0000313" key="3">
    <source>
        <dbReference type="Proteomes" id="UP000377595"/>
    </source>
</evidence>
<feature type="domain" description="DeoxyPurine in DNA protein A" evidence="1">
    <location>
        <begin position="8"/>
        <end position="265"/>
    </location>
</feature>
<dbReference type="EMBL" id="BLAF01000029">
    <property type="protein sequence ID" value="GES22215.1"/>
    <property type="molecule type" value="Genomic_DNA"/>
</dbReference>
<dbReference type="AlphaFoldDB" id="A0A5M3XLF8"/>
<comment type="caution">
    <text evidence="2">The sequence shown here is derived from an EMBL/GenBank/DDBJ whole genome shotgun (WGS) entry which is preliminary data.</text>
</comment>
<dbReference type="InterPro" id="IPR055645">
    <property type="entry name" value="DpdA"/>
</dbReference>